<protein>
    <submittedName>
        <fullName evidence="2">Uncharacterized protein</fullName>
    </submittedName>
</protein>
<evidence type="ECO:0000313" key="2">
    <source>
        <dbReference type="EMBL" id="GHE08742.1"/>
    </source>
</evidence>
<evidence type="ECO:0000256" key="1">
    <source>
        <dbReference type="SAM" id="Coils"/>
    </source>
</evidence>
<accession>A0A918YM24</accession>
<sequence length="131" mass="14732">MARPPQPRRITLGGREAVALTLQEYEQLIASRRQIGGQSARVRVLAQQAKRTERLLRDLEALIATEKDSCRAHRHPHLSMTANPDGAAVECDTREADADTGCLRCALAALLHRHQTHQQTPGKPLRQRYWP</sequence>
<dbReference type="EMBL" id="BMVG01000017">
    <property type="protein sequence ID" value="GHE08742.1"/>
    <property type="molecule type" value="Genomic_DNA"/>
</dbReference>
<feature type="coiled-coil region" evidence="1">
    <location>
        <begin position="42"/>
        <end position="69"/>
    </location>
</feature>
<comment type="caution">
    <text evidence="2">The sequence shown here is derived from an EMBL/GenBank/DDBJ whole genome shotgun (WGS) entry which is preliminary data.</text>
</comment>
<keyword evidence="3" id="KW-1185">Reference proteome</keyword>
<evidence type="ECO:0000313" key="3">
    <source>
        <dbReference type="Proteomes" id="UP000655443"/>
    </source>
</evidence>
<name>A0A918YM24_9ACTN</name>
<gene>
    <name evidence="2" type="ORF">GCM10010339_58700</name>
</gene>
<reference evidence="2" key="1">
    <citation type="journal article" date="2014" name="Int. J. Syst. Evol. Microbiol.">
        <title>Complete genome sequence of Corynebacterium casei LMG S-19264T (=DSM 44701T), isolated from a smear-ripened cheese.</title>
        <authorList>
            <consortium name="US DOE Joint Genome Institute (JGI-PGF)"/>
            <person name="Walter F."/>
            <person name="Albersmeier A."/>
            <person name="Kalinowski J."/>
            <person name="Ruckert C."/>
        </authorList>
    </citation>
    <scope>NUCLEOTIDE SEQUENCE</scope>
    <source>
        <strain evidence="2">JCM 4714</strain>
    </source>
</reference>
<dbReference type="AlphaFoldDB" id="A0A918YM24"/>
<reference evidence="2" key="2">
    <citation type="submission" date="2020-09" db="EMBL/GenBank/DDBJ databases">
        <authorList>
            <person name="Sun Q."/>
            <person name="Ohkuma M."/>
        </authorList>
    </citation>
    <scope>NUCLEOTIDE SEQUENCE</scope>
    <source>
        <strain evidence="2">JCM 4714</strain>
    </source>
</reference>
<proteinExistence type="predicted"/>
<dbReference type="RefSeq" id="WP_189956646.1">
    <property type="nucleotide sequence ID" value="NZ_BMVG01000017.1"/>
</dbReference>
<organism evidence="2 3">
    <name type="scientific">Streptomyces alanosinicus</name>
    <dbReference type="NCBI Taxonomy" id="68171"/>
    <lineage>
        <taxon>Bacteria</taxon>
        <taxon>Bacillati</taxon>
        <taxon>Actinomycetota</taxon>
        <taxon>Actinomycetes</taxon>
        <taxon>Kitasatosporales</taxon>
        <taxon>Streptomycetaceae</taxon>
        <taxon>Streptomyces</taxon>
    </lineage>
</organism>
<keyword evidence="1" id="KW-0175">Coiled coil</keyword>
<dbReference type="Proteomes" id="UP000655443">
    <property type="component" value="Unassembled WGS sequence"/>
</dbReference>